<comment type="similarity">
    <text evidence="1">Belongs to the peptidase S33 family.</text>
</comment>
<accession>A0A2T1GLW3</accession>
<dbReference type="InterPro" id="IPR000073">
    <property type="entry name" value="AB_hydrolase_1"/>
</dbReference>
<proteinExistence type="inferred from homology"/>
<evidence type="ECO:0000256" key="2">
    <source>
        <dbReference type="ARBA" id="ARBA00022801"/>
    </source>
</evidence>
<evidence type="ECO:0000313" key="4">
    <source>
        <dbReference type="EMBL" id="PSB58869.1"/>
    </source>
</evidence>
<reference evidence="4 5" key="1">
    <citation type="submission" date="2018-03" db="EMBL/GenBank/DDBJ databases">
        <title>The ancient ancestry and fast evolution of plastids.</title>
        <authorList>
            <person name="Moore K.R."/>
            <person name="Magnabosco C."/>
            <person name="Momper L."/>
            <person name="Gold D.A."/>
            <person name="Bosak T."/>
            <person name="Fournier G.P."/>
        </authorList>
    </citation>
    <scope>NUCLEOTIDE SEQUENCE [LARGE SCALE GENOMIC DNA]</scope>
    <source>
        <strain evidence="4 5">CCALA 037</strain>
    </source>
</reference>
<dbReference type="AlphaFoldDB" id="A0A2T1GLW3"/>
<organism evidence="4 5">
    <name type="scientific">Chamaesiphon polymorphus CCALA 037</name>
    <dbReference type="NCBI Taxonomy" id="2107692"/>
    <lineage>
        <taxon>Bacteria</taxon>
        <taxon>Bacillati</taxon>
        <taxon>Cyanobacteriota</taxon>
        <taxon>Cyanophyceae</taxon>
        <taxon>Gomontiellales</taxon>
        <taxon>Chamaesiphonaceae</taxon>
        <taxon>Chamaesiphon</taxon>
    </lineage>
</organism>
<dbReference type="Proteomes" id="UP000238937">
    <property type="component" value="Unassembled WGS sequence"/>
</dbReference>
<dbReference type="Pfam" id="PF00561">
    <property type="entry name" value="Abhydrolase_1"/>
    <property type="match status" value="1"/>
</dbReference>
<dbReference type="GO" id="GO:0006508">
    <property type="term" value="P:proteolysis"/>
    <property type="evidence" value="ECO:0007669"/>
    <property type="project" value="InterPro"/>
</dbReference>
<dbReference type="OrthoDB" id="9780765at2"/>
<evidence type="ECO:0000259" key="3">
    <source>
        <dbReference type="Pfam" id="PF00561"/>
    </source>
</evidence>
<dbReference type="EMBL" id="PVWO01000021">
    <property type="protein sequence ID" value="PSB58869.1"/>
    <property type="molecule type" value="Genomic_DNA"/>
</dbReference>
<dbReference type="InterPro" id="IPR050266">
    <property type="entry name" value="AB_hydrolase_sf"/>
</dbReference>
<dbReference type="GO" id="GO:0016020">
    <property type="term" value="C:membrane"/>
    <property type="evidence" value="ECO:0007669"/>
    <property type="project" value="TreeGrafter"/>
</dbReference>
<name>A0A2T1GLW3_9CYAN</name>
<evidence type="ECO:0000313" key="5">
    <source>
        <dbReference type="Proteomes" id="UP000238937"/>
    </source>
</evidence>
<feature type="domain" description="AB hydrolase-1" evidence="3">
    <location>
        <begin position="33"/>
        <end position="268"/>
    </location>
</feature>
<dbReference type="RefSeq" id="WP_106300229.1">
    <property type="nucleotide sequence ID" value="NZ_PVWO01000021.1"/>
</dbReference>
<dbReference type="PANTHER" id="PTHR43798:SF33">
    <property type="entry name" value="HYDROLASE, PUTATIVE (AFU_ORTHOLOGUE AFUA_2G14860)-RELATED"/>
    <property type="match status" value="1"/>
</dbReference>
<protein>
    <submittedName>
        <fullName evidence="4">Alpha/beta hydrolase</fullName>
    </submittedName>
</protein>
<dbReference type="PRINTS" id="PR00111">
    <property type="entry name" value="ABHYDROLASE"/>
</dbReference>
<dbReference type="SUPFAM" id="SSF53474">
    <property type="entry name" value="alpha/beta-Hydrolases"/>
    <property type="match status" value="1"/>
</dbReference>
<gene>
    <name evidence="4" type="ORF">C7B77_03130</name>
</gene>
<comment type="caution">
    <text evidence="4">The sequence shown here is derived from an EMBL/GenBank/DDBJ whole genome shotgun (WGS) entry which is preliminary data.</text>
</comment>
<evidence type="ECO:0000256" key="1">
    <source>
        <dbReference type="ARBA" id="ARBA00010088"/>
    </source>
</evidence>
<dbReference type="InterPro" id="IPR029058">
    <property type="entry name" value="AB_hydrolase_fold"/>
</dbReference>
<dbReference type="PRINTS" id="PR00793">
    <property type="entry name" value="PROAMNOPTASE"/>
</dbReference>
<dbReference type="GO" id="GO:0004177">
    <property type="term" value="F:aminopeptidase activity"/>
    <property type="evidence" value="ECO:0007669"/>
    <property type="project" value="UniProtKB-EC"/>
</dbReference>
<sequence>MQTHPSVTPPPDLYVSVNGINTRYWQMGERGSTIILLHGGNGSIEFWLYNIANLAQHHRIYAIDMVGSGKSDRPDGSYSLGYQAEFLYGVMAALAIDKATLIGNSMGGGIAIEFTRLYSDRVAKLVLVDSMGFGREISLGIRLITLPAIVNLLRPGRWMVPAMLRSNFYNGSQLPAEWMELRYPIFALPDRNRVILRIGQSNFNLAGVLPQVYQPILDSLANITQKTLIVWGAQDRIIPVKHAYIAAAGLPNSQLEIFPNCGHHPYLEYPAKFDRVVLEFLSS</sequence>
<dbReference type="InterPro" id="IPR002410">
    <property type="entry name" value="Peptidase_S33"/>
</dbReference>
<keyword evidence="2 4" id="KW-0378">Hydrolase</keyword>
<keyword evidence="5" id="KW-1185">Reference proteome</keyword>
<dbReference type="PANTHER" id="PTHR43798">
    <property type="entry name" value="MONOACYLGLYCEROL LIPASE"/>
    <property type="match status" value="1"/>
</dbReference>
<dbReference type="Gene3D" id="3.40.50.1820">
    <property type="entry name" value="alpha/beta hydrolase"/>
    <property type="match status" value="1"/>
</dbReference>